<dbReference type="InterPro" id="IPR036388">
    <property type="entry name" value="WH-like_DNA-bd_sf"/>
</dbReference>
<proteinExistence type="predicted"/>
<evidence type="ECO:0000313" key="6">
    <source>
        <dbReference type="Proteomes" id="UP000515734"/>
    </source>
</evidence>
<dbReference type="PROSITE" id="PS50949">
    <property type="entry name" value="HTH_GNTR"/>
    <property type="match status" value="1"/>
</dbReference>
<dbReference type="GO" id="GO:0003677">
    <property type="term" value="F:DNA binding"/>
    <property type="evidence" value="ECO:0007669"/>
    <property type="project" value="UniProtKB-KW"/>
</dbReference>
<gene>
    <name evidence="5" type="ORF">NIIDNTM18_15710</name>
</gene>
<dbReference type="InterPro" id="IPR036390">
    <property type="entry name" value="WH_DNA-bd_sf"/>
</dbReference>
<keyword evidence="2" id="KW-0238">DNA-binding</keyword>
<accession>A0A6S6NY51</accession>
<name>A0A6S6NY51_9MYCO</name>
<dbReference type="EMBL" id="AP023287">
    <property type="protein sequence ID" value="BCI52293.1"/>
    <property type="molecule type" value="Genomic_DNA"/>
</dbReference>
<dbReference type="RefSeq" id="WP_185295138.1">
    <property type="nucleotide sequence ID" value="NZ_AP023287.1"/>
</dbReference>
<dbReference type="CDD" id="cd07377">
    <property type="entry name" value="WHTH_GntR"/>
    <property type="match status" value="1"/>
</dbReference>
<dbReference type="Proteomes" id="UP000515734">
    <property type="component" value="Chromosome"/>
</dbReference>
<feature type="domain" description="HTH gntR-type" evidence="4">
    <location>
        <begin position="12"/>
        <end position="79"/>
    </location>
</feature>
<dbReference type="InterPro" id="IPR008920">
    <property type="entry name" value="TF_FadR/GntR_C"/>
</dbReference>
<dbReference type="PRINTS" id="PR00035">
    <property type="entry name" value="HTHGNTR"/>
</dbReference>
<dbReference type="InterPro" id="IPR000524">
    <property type="entry name" value="Tscrpt_reg_HTH_GntR"/>
</dbReference>
<keyword evidence="1" id="KW-0805">Transcription regulation</keyword>
<sequence>MAFESIEPISLSTAPGRIADVIRSSILDGSFPPGAQLTETQLADRLSVSRGPVREAMQRLVQEGLLWTKPHHGTFVVDLGREDVADIYLTRRAVEGTAAVRLMSLPDKAAALRALEQAIEGIETAIEAGGWIDMVHADAHFHEILVNSARSVRLTRMFRTLTAETRLCMAALVEGNPSWPTTAVREHRELVAALWRGDRQQMQKLVDEHFALDETLEYRGDFARRESRQSRA</sequence>
<dbReference type="SMART" id="SM00345">
    <property type="entry name" value="HTH_GNTR"/>
    <property type="match status" value="1"/>
</dbReference>
<reference evidence="5 6" key="1">
    <citation type="submission" date="2020-07" db="EMBL/GenBank/DDBJ databases">
        <title>Complete genome sequence of Mycolicibacterium litorale like strain isolated from cardiac implantable electronic device infection.</title>
        <authorList>
            <person name="Fukano H."/>
            <person name="Miyama H."/>
            <person name="Hoshino Y."/>
        </authorList>
    </citation>
    <scope>NUCLEOTIDE SEQUENCE [LARGE SCALE GENOMIC DNA]</scope>
    <source>
        <strain evidence="5 6">NIIDNTM18</strain>
    </source>
</reference>
<dbReference type="PANTHER" id="PTHR43537:SF45">
    <property type="entry name" value="GNTR FAMILY REGULATORY PROTEIN"/>
    <property type="match status" value="1"/>
</dbReference>
<organism evidence="5 6">
    <name type="scientific">Mycolicibacterium litorale</name>
    <dbReference type="NCBI Taxonomy" id="758802"/>
    <lineage>
        <taxon>Bacteria</taxon>
        <taxon>Bacillati</taxon>
        <taxon>Actinomycetota</taxon>
        <taxon>Actinomycetes</taxon>
        <taxon>Mycobacteriales</taxon>
        <taxon>Mycobacteriaceae</taxon>
        <taxon>Mycolicibacterium</taxon>
    </lineage>
</organism>
<evidence type="ECO:0000256" key="1">
    <source>
        <dbReference type="ARBA" id="ARBA00023015"/>
    </source>
</evidence>
<evidence type="ECO:0000313" key="5">
    <source>
        <dbReference type="EMBL" id="BCI52293.1"/>
    </source>
</evidence>
<keyword evidence="3" id="KW-0804">Transcription</keyword>
<dbReference type="Gene3D" id="1.10.10.10">
    <property type="entry name" value="Winged helix-like DNA-binding domain superfamily/Winged helix DNA-binding domain"/>
    <property type="match status" value="1"/>
</dbReference>
<dbReference type="SUPFAM" id="SSF46785">
    <property type="entry name" value="Winged helix' DNA-binding domain"/>
    <property type="match status" value="1"/>
</dbReference>
<dbReference type="Pfam" id="PF07729">
    <property type="entry name" value="FCD"/>
    <property type="match status" value="1"/>
</dbReference>
<dbReference type="InterPro" id="IPR011711">
    <property type="entry name" value="GntR_C"/>
</dbReference>
<protein>
    <submittedName>
        <fullName evidence="5">GntR family transcriptional regulator</fullName>
    </submittedName>
</protein>
<evidence type="ECO:0000259" key="4">
    <source>
        <dbReference type="PROSITE" id="PS50949"/>
    </source>
</evidence>
<dbReference type="SUPFAM" id="SSF48008">
    <property type="entry name" value="GntR ligand-binding domain-like"/>
    <property type="match status" value="1"/>
</dbReference>
<dbReference type="Pfam" id="PF00392">
    <property type="entry name" value="GntR"/>
    <property type="match status" value="1"/>
</dbReference>
<dbReference type="PANTHER" id="PTHR43537">
    <property type="entry name" value="TRANSCRIPTIONAL REGULATOR, GNTR FAMILY"/>
    <property type="match status" value="1"/>
</dbReference>
<dbReference type="Gene3D" id="1.20.120.530">
    <property type="entry name" value="GntR ligand-binding domain-like"/>
    <property type="match status" value="1"/>
</dbReference>
<evidence type="ECO:0000256" key="2">
    <source>
        <dbReference type="ARBA" id="ARBA00023125"/>
    </source>
</evidence>
<dbReference type="AlphaFoldDB" id="A0A6S6NY51"/>
<dbReference type="SMART" id="SM00895">
    <property type="entry name" value="FCD"/>
    <property type="match status" value="1"/>
</dbReference>
<dbReference type="GO" id="GO:0003700">
    <property type="term" value="F:DNA-binding transcription factor activity"/>
    <property type="evidence" value="ECO:0007669"/>
    <property type="project" value="InterPro"/>
</dbReference>
<evidence type="ECO:0000256" key="3">
    <source>
        <dbReference type="ARBA" id="ARBA00023163"/>
    </source>
</evidence>